<gene>
    <name evidence="3" type="primary">pucD</name>
    <name evidence="3" type="ORF">FN960_01800</name>
</gene>
<dbReference type="Pfam" id="PF01315">
    <property type="entry name" value="Ald_Xan_dh_C"/>
    <property type="match status" value="1"/>
</dbReference>
<protein>
    <submittedName>
        <fullName evidence="3">Xanthine dehydrogenase subunit D</fullName>
        <ecNumber evidence="3">1.17.1.4</ecNumber>
    </submittedName>
</protein>
<dbReference type="InterPro" id="IPR000674">
    <property type="entry name" value="Ald_Oxase/Xan_DH_a/b"/>
</dbReference>
<evidence type="ECO:0000256" key="1">
    <source>
        <dbReference type="SAM" id="MobiDB-lite"/>
    </source>
</evidence>
<keyword evidence="3" id="KW-0560">Oxidoreductase</keyword>
<dbReference type="OrthoDB" id="9759099at2"/>
<reference evidence="3 4" key="1">
    <citation type="submission" date="2019-07" db="EMBL/GenBank/DDBJ databases">
        <authorList>
            <person name="Park Y.J."/>
            <person name="Jeong S.E."/>
            <person name="Jung H.S."/>
        </authorList>
    </citation>
    <scope>NUCLEOTIDE SEQUENCE [LARGE SCALE GENOMIC DNA]</scope>
    <source>
        <strain evidence="4">P16(2019)</strain>
    </source>
</reference>
<dbReference type="SUPFAM" id="SSF54665">
    <property type="entry name" value="CO dehydrogenase molybdoprotein N-domain-like"/>
    <property type="match status" value="1"/>
</dbReference>
<dbReference type="GO" id="GO:0005506">
    <property type="term" value="F:iron ion binding"/>
    <property type="evidence" value="ECO:0007669"/>
    <property type="project" value="InterPro"/>
</dbReference>
<dbReference type="Gene3D" id="3.30.365.10">
    <property type="entry name" value="Aldehyde oxidase/xanthine dehydrogenase, molybdopterin binding domain"/>
    <property type="match status" value="5"/>
</dbReference>
<dbReference type="PANTHER" id="PTHR11908:SF157">
    <property type="entry name" value="XANTHINE DEHYDROGENASE SUBUNIT D-RELATED"/>
    <property type="match status" value="1"/>
</dbReference>
<dbReference type="Pfam" id="PF02738">
    <property type="entry name" value="MoCoBD_1"/>
    <property type="match status" value="1"/>
</dbReference>
<dbReference type="SMART" id="SM01008">
    <property type="entry name" value="Ald_Xan_dh_C"/>
    <property type="match status" value="1"/>
</dbReference>
<dbReference type="InterPro" id="IPR037165">
    <property type="entry name" value="AldOxase/xan_DH_Mopterin-bd_sf"/>
</dbReference>
<comment type="caution">
    <text evidence="3">The sequence shown here is derived from an EMBL/GenBank/DDBJ whole genome shotgun (WGS) entry which is preliminary data.</text>
</comment>
<name>A0A554A3P0_9BACI</name>
<dbReference type="InterPro" id="IPR036856">
    <property type="entry name" value="Ald_Oxase/Xan_DH_a/b_sf"/>
</dbReference>
<dbReference type="EMBL" id="VLXZ01000001">
    <property type="protein sequence ID" value="TSB48311.1"/>
    <property type="molecule type" value="Genomic_DNA"/>
</dbReference>
<dbReference type="Pfam" id="PF20256">
    <property type="entry name" value="MoCoBD_2"/>
    <property type="match status" value="1"/>
</dbReference>
<dbReference type="EC" id="1.17.1.4" evidence="3"/>
<evidence type="ECO:0000313" key="4">
    <source>
        <dbReference type="Proteomes" id="UP000318521"/>
    </source>
</evidence>
<dbReference type="PANTHER" id="PTHR11908">
    <property type="entry name" value="XANTHINE DEHYDROGENASE"/>
    <property type="match status" value="1"/>
</dbReference>
<dbReference type="RefSeq" id="WP_143846656.1">
    <property type="nucleotide sequence ID" value="NZ_VLXZ01000001.1"/>
</dbReference>
<dbReference type="InterPro" id="IPR016208">
    <property type="entry name" value="Ald_Oxase/xanthine_DH-like"/>
</dbReference>
<dbReference type="NCBIfam" id="TIGR03196">
    <property type="entry name" value="pucD"/>
    <property type="match status" value="1"/>
</dbReference>
<dbReference type="Gene3D" id="3.90.1170.50">
    <property type="entry name" value="Aldehyde oxidase/xanthine dehydrogenase, a/b hammerhead"/>
    <property type="match status" value="1"/>
</dbReference>
<feature type="region of interest" description="Disordered" evidence="1">
    <location>
        <begin position="1"/>
        <end position="20"/>
    </location>
</feature>
<dbReference type="SUPFAM" id="SSF56003">
    <property type="entry name" value="Molybdenum cofactor-binding domain"/>
    <property type="match status" value="1"/>
</dbReference>
<accession>A0A554A3P0</accession>
<dbReference type="AlphaFoldDB" id="A0A554A3P0"/>
<evidence type="ECO:0000259" key="2">
    <source>
        <dbReference type="SMART" id="SM01008"/>
    </source>
</evidence>
<feature type="domain" description="Aldehyde oxidase/xanthine dehydrogenase a/b hammerhead" evidence="2">
    <location>
        <begin position="21"/>
        <end position="127"/>
    </location>
</feature>
<organism evidence="3 4">
    <name type="scientific">Alkalicoccobacillus porphyridii</name>
    <dbReference type="NCBI Taxonomy" id="2597270"/>
    <lineage>
        <taxon>Bacteria</taxon>
        <taxon>Bacillati</taxon>
        <taxon>Bacillota</taxon>
        <taxon>Bacilli</taxon>
        <taxon>Bacillales</taxon>
        <taxon>Bacillaceae</taxon>
        <taxon>Alkalicoccobacillus</taxon>
    </lineage>
</organism>
<keyword evidence="4" id="KW-1185">Reference proteome</keyword>
<evidence type="ECO:0000313" key="3">
    <source>
        <dbReference type="EMBL" id="TSB48311.1"/>
    </source>
</evidence>
<sequence>MSFDTQEKRNRRRPDGKEKVSGTLNYLTDLDVPNMVYGKILRSPHPYAKIIKLSTDKAEQLPGVHAIITHKDVPGLNGFGIIMPDQPVFCHDVVRYVGDAVAAVAADSIELAAYALQCIEVEYEVLPVIDSMEKALAPDALALHPGGNILHQASHERGEVEQSFQQCEVIVEETYELPRQVHGYMETEGGVVVPELNGTITVYIGTQHGFKDQFQLSRILNLPQESIRIVSSPMGGSFGGKDELNVQPYAALLALKTKRPVKIHQTRSESIRSSIKRHPMTITMKTGADAAGNILAHETSILADTGAYSTLGPAVLDFSVEHASGPYRIPSVRTKGMSVLTNNGVAGEFRGFGGNQVTFALEGQIDRLADALDINPIEMRRKNLRNPSDVGPVGQRIAETNGAALVLEEISNLQNQHSKPVTNHKHVVTGVGTAITMHGGGLGYGRLDPAGGRLSLQRNGKIEMAFGFEEAGQGILTVIETIVLEELGCGVDDLSIVIGDTSHVPASGSTTASRGTSMVWQALQNLKNPFKQKLIEKAATLSGIHQSELRMGGGGIFLIHEKGDQPVVTYLDLAGSIEPKLEVETSFDFPTSPDPIEGGHFLYSFSGVLAEVEINMLTGKVRLTQLDQAIAAGPVINQNGYIGQIEGGGVMAAGYTLMEEAIMKHGHYLTTDFDTYLMPGVSDVPLAMKTIPIETLPDQDSYGPRGVGEIGTVGVAPAIANAVYDAIGVRVHQLPISPEWVLKQLKGGNDHE</sequence>
<dbReference type="GO" id="GO:0004854">
    <property type="term" value="F:xanthine dehydrogenase activity"/>
    <property type="evidence" value="ECO:0007669"/>
    <property type="project" value="UniProtKB-EC"/>
</dbReference>
<dbReference type="InterPro" id="IPR017609">
    <property type="entry name" value="Xanthine_dehydrogenase_dsu"/>
</dbReference>
<proteinExistence type="predicted"/>
<dbReference type="InterPro" id="IPR046867">
    <property type="entry name" value="AldOxase/xan_DH_MoCoBD2"/>
</dbReference>
<dbReference type="InterPro" id="IPR008274">
    <property type="entry name" value="AldOxase/xan_DH_MoCoBD1"/>
</dbReference>
<dbReference type="Proteomes" id="UP000318521">
    <property type="component" value="Unassembled WGS sequence"/>
</dbReference>